<evidence type="ECO:0000313" key="3">
    <source>
        <dbReference type="Proteomes" id="UP000295788"/>
    </source>
</evidence>
<name>A0A4R3KHQ8_9BACI</name>
<reference evidence="2 3" key="1">
    <citation type="submission" date="2019-03" db="EMBL/GenBank/DDBJ databases">
        <title>Genomic Encyclopedia of Type Strains, Phase IV (KMG-IV): sequencing the most valuable type-strain genomes for metagenomic binning, comparative biology and taxonomic classification.</title>
        <authorList>
            <person name="Goeker M."/>
        </authorList>
    </citation>
    <scope>NUCLEOTIDE SEQUENCE [LARGE SCALE GENOMIC DNA]</scope>
    <source>
        <strain evidence="2 3">DSM 23802</strain>
    </source>
</reference>
<dbReference type="PANTHER" id="PTHR40031">
    <property type="entry name" value="HYPOTHETICAL MEMBRANE SPANNING PROTEIN"/>
    <property type="match status" value="1"/>
</dbReference>
<dbReference type="AlphaFoldDB" id="A0A4R3KHQ8"/>
<feature type="transmembrane region" description="Helical" evidence="1">
    <location>
        <begin position="159"/>
        <end position="179"/>
    </location>
</feature>
<keyword evidence="3" id="KW-1185">Reference proteome</keyword>
<evidence type="ECO:0000256" key="1">
    <source>
        <dbReference type="SAM" id="Phobius"/>
    </source>
</evidence>
<feature type="transmembrane region" description="Helical" evidence="1">
    <location>
        <begin position="97"/>
        <end position="116"/>
    </location>
</feature>
<evidence type="ECO:0000313" key="2">
    <source>
        <dbReference type="EMBL" id="TCS82579.1"/>
    </source>
</evidence>
<keyword evidence="1" id="KW-1133">Transmembrane helix</keyword>
<sequence>MDTGTHFVIGVSLAGLAHFDPVVQFQLLFAQAVLMGTIAGSQAPDLDGITRFFGGTANYIKHHRGISHSLPFLLIWPSLITFVIQFFYPNIPIPHLWLWTFLAVFLHVLLDILNAYGTQVLRPFSEKWIALNVMNIFDPFIFLTHILGIFLWITNIGRPVTVFILVYLITFTYIGWRFITHHNLLKKIKLEKKLEGNVTLLPTIRWSVWNLIEELPQKYRMGVLRNRNIEWVDEKIKIEEHPSIRSAKQDPKVRNFLYFTNYAYPTWKKTDYGYEVKWIDLRYRFQDHYPFLAIVLLNESYQIIDSYVGWVYNQKQLSKKIESLLSLHNT</sequence>
<dbReference type="InterPro" id="IPR053170">
    <property type="entry name" value="Transcription_regulator"/>
</dbReference>
<protein>
    <submittedName>
        <fullName evidence="2">Inner membrane protein</fullName>
    </submittedName>
</protein>
<feature type="transmembrane region" description="Helical" evidence="1">
    <location>
        <begin position="128"/>
        <end position="153"/>
    </location>
</feature>
<keyword evidence="1" id="KW-0812">Transmembrane</keyword>
<dbReference type="EMBL" id="SMAB01000008">
    <property type="protein sequence ID" value="TCS82579.1"/>
    <property type="molecule type" value="Genomic_DNA"/>
</dbReference>
<comment type="caution">
    <text evidence="2">The sequence shown here is derived from an EMBL/GenBank/DDBJ whole genome shotgun (WGS) entry which is preliminary data.</text>
</comment>
<dbReference type="InterPro" id="IPR007404">
    <property type="entry name" value="YdjM-like"/>
</dbReference>
<keyword evidence="1" id="KW-0472">Membrane</keyword>
<dbReference type="Pfam" id="PF04307">
    <property type="entry name" value="YdjM"/>
    <property type="match status" value="1"/>
</dbReference>
<proteinExistence type="predicted"/>
<gene>
    <name evidence="2" type="ORF">EDD72_10869</name>
</gene>
<dbReference type="PANTHER" id="PTHR40031:SF1">
    <property type="entry name" value="MEMBRANE-BOUND METAL-DEPENDENT HYDROLASE"/>
    <property type="match status" value="1"/>
</dbReference>
<organism evidence="2 3">
    <name type="scientific">Tepidibacillus fermentans</name>
    <dbReference type="NCBI Taxonomy" id="1281767"/>
    <lineage>
        <taxon>Bacteria</taxon>
        <taxon>Bacillati</taxon>
        <taxon>Bacillota</taxon>
        <taxon>Bacilli</taxon>
        <taxon>Bacillales</taxon>
        <taxon>Bacillaceae</taxon>
        <taxon>Tepidibacillus</taxon>
    </lineage>
</organism>
<accession>A0A4R3KHQ8</accession>
<feature type="transmembrane region" description="Helical" evidence="1">
    <location>
        <begin position="70"/>
        <end position="91"/>
    </location>
</feature>
<dbReference type="Proteomes" id="UP000295788">
    <property type="component" value="Unassembled WGS sequence"/>
</dbReference>
<dbReference type="RefSeq" id="WP_165894995.1">
    <property type="nucleotide sequence ID" value="NZ_SMAB01000008.1"/>
</dbReference>